<organism evidence="1 2">
    <name type="scientific">Armillaria gallica</name>
    <name type="common">Bulbous honey fungus</name>
    <name type="synonym">Armillaria bulbosa</name>
    <dbReference type="NCBI Taxonomy" id="47427"/>
    <lineage>
        <taxon>Eukaryota</taxon>
        <taxon>Fungi</taxon>
        <taxon>Dikarya</taxon>
        <taxon>Basidiomycota</taxon>
        <taxon>Agaricomycotina</taxon>
        <taxon>Agaricomycetes</taxon>
        <taxon>Agaricomycetidae</taxon>
        <taxon>Agaricales</taxon>
        <taxon>Marasmiineae</taxon>
        <taxon>Physalacriaceae</taxon>
        <taxon>Armillaria</taxon>
    </lineage>
</organism>
<reference evidence="2" key="1">
    <citation type="journal article" date="2017" name="Nat. Ecol. Evol.">
        <title>Genome expansion and lineage-specific genetic innovations in the forest pathogenic fungi Armillaria.</title>
        <authorList>
            <person name="Sipos G."/>
            <person name="Prasanna A.N."/>
            <person name="Walter M.C."/>
            <person name="O'Connor E."/>
            <person name="Balint B."/>
            <person name="Krizsan K."/>
            <person name="Kiss B."/>
            <person name="Hess J."/>
            <person name="Varga T."/>
            <person name="Slot J."/>
            <person name="Riley R."/>
            <person name="Boka B."/>
            <person name="Rigling D."/>
            <person name="Barry K."/>
            <person name="Lee J."/>
            <person name="Mihaltcheva S."/>
            <person name="LaButti K."/>
            <person name="Lipzen A."/>
            <person name="Waldron R."/>
            <person name="Moloney N.M."/>
            <person name="Sperisen C."/>
            <person name="Kredics L."/>
            <person name="Vagvoelgyi C."/>
            <person name="Patrignani A."/>
            <person name="Fitzpatrick D."/>
            <person name="Nagy I."/>
            <person name="Doyle S."/>
            <person name="Anderson J.B."/>
            <person name="Grigoriev I.V."/>
            <person name="Gueldener U."/>
            <person name="Muensterkoetter M."/>
            <person name="Nagy L.G."/>
        </authorList>
    </citation>
    <scope>NUCLEOTIDE SEQUENCE [LARGE SCALE GENOMIC DNA]</scope>
    <source>
        <strain evidence="2">Ar21-2</strain>
    </source>
</reference>
<evidence type="ECO:0000313" key="2">
    <source>
        <dbReference type="Proteomes" id="UP000217790"/>
    </source>
</evidence>
<gene>
    <name evidence="1" type="ORF">ARMGADRAFT_1029412</name>
</gene>
<dbReference type="EMBL" id="KZ293654">
    <property type="protein sequence ID" value="PBK94271.1"/>
    <property type="molecule type" value="Genomic_DNA"/>
</dbReference>
<keyword evidence="2" id="KW-1185">Reference proteome</keyword>
<dbReference type="Proteomes" id="UP000217790">
    <property type="component" value="Unassembled WGS sequence"/>
</dbReference>
<sequence>MDEHVVFDFFACRGRQNVLFRTKDHYLQSFNQSASISVHLRETYPSTRAIKAATSLEAITKKRTNSIDQGASVREHVGPVFREGPSGMATYENLIRVWKARTAYINKQKMRLTLSCRMKMSCHSTLLSGMKSYHLLPLLPLSQELSLPASDYSDDFFNFRIEGHIIINGTLRTIQGNSSNSVQKVLNMLRHGQQCSSRYTDQVANAYEVLPPKVAQTHWHPPKDDIHPLPTPLRHIKAVVILVADSLLKNVRPVQTFPLVGSDHSCLRLLKEGQAVTVGILS</sequence>
<dbReference type="AlphaFoldDB" id="A0A2H3DGB8"/>
<dbReference type="InParanoid" id="A0A2H3DGB8"/>
<name>A0A2H3DGB8_ARMGA</name>
<proteinExistence type="predicted"/>
<evidence type="ECO:0000313" key="1">
    <source>
        <dbReference type="EMBL" id="PBK94271.1"/>
    </source>
</evidence>
<protein>
    <submittedName>
        <fullName evidence="1">Uncharacterized protein</fullName>
    </submittedName>
</protein>
<dbReference type="STRING" id="47427.A0A2H3DGB8"/>
<accession>A0A2H3DGB8</accession>